<dbReference type="PANTHER" id="PTHR37042:SF4">
    <property type="entry name" value="OUTER MEMBRANE PROTEIN RV1973"/>
    <property type="match status" value="1"/>
</dbReference>
<evidence type="ECO:0000313" key="6">
    <source>
        <dbReference type="Proteomes" id="UP000004926"/>
    </source>
</evidence>
<name>H5X8G5_9PSEU</name>
<dbReference type="AlphaFoldDB" id="H5X8G5"/>
<sequence length="225" mass="24672">MSQRVAGRKPSPVPRERDEDLTEDQDTATTETAGAPQRRREATWSARRRLVTVLLAVLTCVAGAGTWYLATQHRPADVRPDAARQGGYRAGTIPSQPGQAAVHSAVRRLPEVLSSDFRRLDENLRRARTHLTPRFRRIYTETFNSVVRPAAQQHKSVIRTVISGAGLVRLSEDGGARAVLVVFVEQLSAAGSGESAGEPRVSQERVNVTMANVDGQWLVDDVVPF</sequence>
<dbReference type="EMBL" id="CM001439">
    <property type="protein sequence ID" value="EHR50261.1"/>
    <property type="molecule type" value="Genomic_DNA"/>
</dbReference>
<keyword evidence="6" id="KW-1185">Reference proteome</keyword>
<evidence type="ECO:0000256" key="1">
    <source>
        <dbReference type="ARBA" id="ARBA00004370"/>
    </source>
</evidence>
<evidence type="ECO:0000256" key="3">
    <source>
        <dbReference type="SAM" id="MobiDB-lite"/>
    </source>
</evidence>
<dbReference type="Proteomes" id="UP000004926">
    <property type="component" value="Chromosome"/>
</dbReference>
<dbReference type="PANTHER" id="PTHR37042">
    <property type="entry name" value="OUTER MEMBRANE PROTEIN RV1973"/>
    <property type="match status" value="1"/>
</dbReference>
<keyword evidence="2 4" id="KW-0472">Membrane</keyword>
<keyword evidence="4" id="KW-0812">Transmembrane</keyword>
<feature type="region of interest" description="Disordered" evidence="3">
    <location>
        <begin position="1"/>
        <end position="42"/>
    </location>
</feature>
<dbReference type="STRING" id="882083.SacmaDRAFT_2005"/>
<evidence type="ECO:0008006" key="7">
    <source>
        <dbReference type="Google" id="ProtNLM"/>
    </source>
</evidence>
<keyword evidence="4" id="KW-1133">Transmembrane helix</keyword>
<protein>
    <recommendedName>
        <fullName evidence="7">Mce-associated membrane protein</fullName>
    </recommendedName>
</protein>
<evidence type="ECO:0000256" key="4">
    <source>
        <dbReference type="SAM" id="Phobius"/>
    </source>
</evidence>
<proteinExistence type="predicted"/>
<dbReference type="eggNOG" id="COG0443">
    <property type="taxonomic scope" value="Bacteria"/>
</dbReference>
<feature type="transmembrane region" description="Helical" evidence="4">
    <location>
        <begin position="50"/>
        <end position="70"/>
    </location>
</feature>
<evidence type="ECO:0000256" key="2">
    <source>
        <dbReference type="ARBA" id="ARBA00023136"/>
    </source>
</evidence>
<dbReference type="GO" id="GO:0016020">
    <property type="term" value="C:membrane"/>
    <property type="evidence" value="ECO:0007669"/>
    <property type="project" value="UniProtKB-SubCell"/>
</dbReference>
<accession>H5X8G5</accession>
<organism evidence="5 6">
    <name type="scientific">Saccharomonospora marina XMU15</name>
    <dbReference type="NCBI Taxonomy" id="882083"/>
    <lineage>
        <taxon>Bacteria</taxon>
        <taxon>Bacillati</taxon>
        <taxon>Actinomycetota</taxon>
        <taxon>Actinomycetes</taxon>
        <taxon>Pseudonocardiales</taxon>
        <taxon>Pseudonocardiaceae</taxon>
        <taxon>Saccharomonospora</taxon>
    </lineage>
</organism>
<evidence type="ECO:0000313" key="5">
    <source>
        <dbReference type="EMBL" id="EHR50261.1"/>
    </source>
</evidence>
<gene>
    <name evidence="5" type="ORF">SacmaDRAFT_2005</name>
</gene>
<reference evidence="5 6" key="1">
    <citation type="journal article" date="2012" name="Stand. Genomic Sci.">
        <title>Genome sequence of the ocean sediment bacterium Saccharomonospora marina type strain (XMU15(T)).</title>
        <authorList>
            <person name="Klenk H.P."/>
            <person name="Lu M."/>
            <person name="Lucas S."/>
            <person name="Lapidus A."/>
            <person name="Copeland A."/>
            <person name="Pitluck S."/>
            <person name="Goodwin L.A."/>
            <person name="Han C."/>
            <person name="Tapia R."/>
            <person name="Brambilla E.M."/>
            <person name="Potter G."/>
            <person name="Land M."/>
            <person name="Ivanova N."/>
            <person name="Rohde M."/>
            <person name="Goker M."/>
            <person name="Detter J.C."/>
            <person name="Li W.J."/>
            <person name="Kyrpides N.C."/>
            <person name="Woyke T."/>
        </authorList>
    </citation>
    <scope>NUCLEOTIDE SEQUENCE [LARGE SCALE GENOMIC DNA]</scope>
    <source>
        <strain evidence="5 6">XMU15</strain>
    </source>
</reference>
<dbReference type="HOGENOM" id="CLU_1229160_0_0_11"/>
<comment type="subcellular location">
    <subcellularLocation>
        <location evidence="1">Membrane</location>
    </subcellularLocation>
</comment>